<evidence type="ECO:0000313" key="2">
    <source>
        <dbReference type="EMBL" id="TDP84651.1"/>
    </source>
</evidence>
<organism evidence="2 3">
    <name type="scientific">Aquabacterium commune</name>
    <dbReference type="NCBI Taxonomy" id="70586"/>
    <lineage>
        <taxon>Bacteria</taxon>
        <taxon>Pseudomonadati</taxon>
        <taxon>Pseudomonadota</taxon>
        <taxon>Betaproteobacteria</taxon>
        <taxon>Burkholderiales</taxon>
        <taxon>Aquabacterium</taxon>
    </lineage>
</organism>
<evidence type="ECO:0000259" key="1">
    <source>
        <dbReference type="Pfam" id="PF01863"/>
    </source>
</evidence>
<dbReference type="Gene3D" id="3.30.2010.10">
    <property type="entry name" value="Metalloproteases ('zincins'), catalytic domain"/>
    <property type="match status" value="1"/>
</dbReference>
<dbReference type="InterPro" id="IPR053136">
    <property type="entry name" value="UTP_pyrophosphatase-like"/>
</dbReference>
<dbReference type="CDD" id="cd07344">
    <property type="entry name" value="M48_yhfN_like"/>
    <property type="match status" value="1"/>
</dbReference>
<dbReference type="RefSeq" id="WP_243738572.1">
    <property type="nucleotide sequence ID" value="NZ_SNXW01000003.1"/>
</dbReference>
<accession>A0A4R6REC1</accession>
<protein>
    <recommendedName>
        <fullName evidence="1">YgjP-like metallopeptidase domain-containing protein</fullName>
    </recommendedName>
</protein>
<gene>
    <name evidence="2" type="ORF">EV672_103222</name>
</gene>
<dbReference type="EMBL" id="SNXW01000003">
    <property type="protein sequence ID" value="TDP84651.1"/>
    <property type="molecule type" value="Genomic_DNA"/>
</dbReference>
<evidence type="ECO:0000313" key="3">
    <source>
        <dbReference type="Proteomes" id="UP000294593"/>
    </source>
</evidence>
<dbReference type="PANTHER" id="PTHR30399:SF1">
    <property type="entry name" value="UTP PYROPHOSPHATASE"/>
    <property type="match status" value="1"/>
</dbReference>
<dbReference type="Proteomes" id="UP000294593">
    <property type="component" value="Unassembled WGS sequence"/>
</dbReference>
<name>A0A4R6REC1_9BURK</name>
<dbReference type="Pfam" id="PF01863">
    <property type="entry name" value="YgjP-like"/>
    <property type="match status" value="1"/>
</dbReference>
<keyword evidence="3" id="KW-1185">Reference proteome</keyword>
<feature type="domain" description="YgjP-like metallopeptidase" evidence="1">
    <location>
        <begin position="91"/>
        <end position="304"/>
    </location>
</feature>
<dbReference type="InterPro" id="IPR002725">
    <property type="entry name" value="YgjP-like_metallopeptidase"/>
</dbReference>
<dbReference type="PANTHER" id="PTHR30399">
    <property type="entry name" value="UNCHARACTERIZED PROTEIN YGJP"/>
    <property type="match status" value="1"/>
</dbReference>
<comment type="caution">
    <text evidence="2">The sequence shown here is derived from an EMBL/GenBank/DDBJ whole genome shotgun (WGS) entry which is preliminary data.</text>
</comment>
<reference evidence="2 3" key="1">
    <citation type="submission" date="2019-03" db="EMBL/GenBank/DDBJ databases">
        <title>Genomic Encyclopedia of Type Strains, Phase IV (KMG-IV): sequencing the most valuable type-strain genomes for metagenomic binning, comparative biology and taxonomic classification.</title>
        <authorList>
            <person name="Goeker M."/>
        </authorList>
    </citation>
    <scope>NUCLEOTIDE SEQUENCE [LARGE SCALE GENOMIC DNA]</scope>
    <source>
        <strain evidence="2 3">DSM 11901</strain>
    </source>
</reference>
<proteinExistence type="predicted"/>
<dbReference type="AlphaFoldDB" id="A0A4R6REC1"/>
<sequence>MSLPPADQLSLWTDEGQASAGAREGGLGGAAVVPSAGNLAASQLAEARTTVPEAALLGSMPVFRHPRAEREIRLGKALVGYECKRVRRRSIGMVVSDEGLSVRAPTWVSWSDIEIALRAKERWICAKLLDQRERARKRVSAQIDWRAGCQFPYLGEPVTVVLDPMVSGARFQPASLDAAPCRHTLRLGLPHQADPDQIRDAVQAWVQREARDLFAQRVQHFAVQLGVQVTRIALSSARTRWGSASADGSIRLHWRLMHFSHSVIDYVVAHELAHLREMNHSPRFWDVVRSVMPEFDAARDQLRRVVIPD</sequence>